<dbReference type="InterPro" id="IPR016160">
    <property type="entry name" value="Ald_DH_CS_CYS"/>
</dbReference>
<dbReference type="OrthoDB" id="9812625at2"/>
<comment type="similarity">
    <text evidence="1 4">Belongs to the aldehyde dehydrogenase family.</text>
</comment>
<dbReference type="RefSeq" id="WP_097805385.1">
    <property type="nucleotide sequence ID" value="NZ_CBDIHF020000003.1"/>
</dbReference>
<dbReference type="CDD" id="cd07112">
    <property type="entry name" value="ALDH_GABALDH-PuuC"/>
    <property type="match status" value="1"/>
</dbReference>
<dbReference type="PROSITE" id="PS00070">
    <property type="entry name" value="ALDEHYDE_DEHYDR_CYS"/>
    <property type="match status" value="1"/>
</dbReference>
<proteinExistence type="inferred from homology"/>
<dbReference type="FunFam" id="3.40.309.10:FF:000012">
    <property type="entry name" value="Betaine aldehyde dehydrogenase"/>
    <property type="match status" value="1"/>
</dbReference>
<reference evidence="6 7" key="1">
    <citation type="submission" date="2017-05" db="EMBL/GenBank/DDBJ databases">
        <authorList>
            <person name="Song R."/>
            <person name="Chenine A.L."/>
            <person name="Ruprecht R.M."/>
        </authorList>
    </citation>
    <scope>NUCLEOTIDE SEQUENCE [LARGE SCALE GENOMIC DNA]</scope>
    <source>
        <strain evidence="6 7">CECT 8663</strain>
    </source>
</reference>
<evidence type="ECO:0000313" key="7">
    <source>
        <dbReference type="Proteomes" id="UP000220836"/>
    </source>
</evidence>
<dbReference type="InterPro" id="IPR015590">
    <property type="entry name" value="Aldehyde_DH_dom"/>
</dbReference>
<dbReference type="GO" id="GO:0004030">
    <property type="term" value="F:aldehyde dehydrogenase [NAD(P)+] activity"/>
    <property type="evidence" value="ECO:0007669"/>
    <property type="project" value="UniProtKB-EC"/>
</dbReference>
<evidence type="ECO:0000313" key="6">
    <source>
        <dbReference type="EMBL" id="SMX44635.1"/>
    </source>
</evidence>
<feature type="domain" description="Aldehyde dehydrogenase" evidence="5">
    <location>
        <begin position="29"/>
        <end position="489"/>
    </location>
</feature>
<name>A0A238KPA7_9RHOB</name>
<dbReference type="SUPFAM" id="SSF53720">
    <property type="entry name" value="ALDH-like"/>
    <property type="match status" value="1"/>
</dbReference>
<dbReference type="InterPro" id="IPR016162">
    <property type="entry name" value="Ald_DH_N"/>
</dbReference>
<keyword evidence="7" id="KW-1185">Reference proteome</keyword>
<evidence type="ECO:0000256" key="1">
    <source>
        <dbReference type="ARBA" id="ARBA00009986"/>
    </source>
</evidence>
<dbReference type="Gene3D" id="3.40.605.10">
    <property type="entry name" value="Aldehyde Dehydrogenase, Chain A, domain 1"/>
    <property type="match status" value="1"/>
</dbReference>
<protein>
    <submittedName>
        <fullName evidence="6">Aldehyde dehydrogenase PuuC</fullName>
        <ecNumber evidence="6">1.2.1.5</ecNumber>
    </submittedName>
</protein>
<dbReference type="InterPro" id="IPR016161">
    <property type="entry name" value="Ald_DH/histidinol_DH"/>
</dbReference>
<keyword evidence="2 4" id="KW-0560">Oxidoreductase</keyword>
<dbReference type="InterPro" id="IPR016163">
    <property type="entry name" value="Ald_DH_C"/>
</dbReference>
<dbReference type="EMBL" id="FXYH01000010">
    <property type="protein sequence ID" value="SMX44635.1"/>
    <property type="molecule type" value="Genomic_DNA"/>
</dbReference>
<dbReference type="EC" id="1.2.1.5" evidence="6"/>
<dbReference type="Gene3D" id="3.40.309.10">
    <property type="entry name" value="Aldehyde Dehydrogenase, Chain A, domain 2"/>
    <property type="match status" value="1"/>
</dbReference>
<dbReference type="Pfam" id="PF00171">
    <property type="entry name" value="Aldedh"/>
    <property type="match status" value="1"/>
</dbReference>
<evidence type="ECO:0000256" key="4">
    <source>
        <dbReference type="RuleBase" id="RU003345"/>
    </source>
</evidence>
<sequence length="494" mass="51531">MDQTHIDALRAQPVPPFLHLIDGKPVPASDSGTLDVLSPIDGQLLTTTANGTAADMDSAIASARAAFEDGRWAGQPPAARKKVLLKWADLIEANALELAVLGVRDNGTEIGMAIKAEPGSAAGTIRYYAEALDKVYGEIAPTAPDILGMIHKEPVGVVGAIIPWNFPLMIGAWKLGPALAMGNSVVLKPAETASLSLMRMAQLALEAGLPPGVLNAVTGEGKVVGEAMGLSMDVDVLVFTGSGGTGRRLMEYSARSNMKRVYLELGGKSPNIVFADAPDLAEAAKVAAGGIFRNSGQVCVAGSRLLVEASIHDEFVAEVAKATEAMRVGDPLRLDTAIGAVNSETQLRQNLGFVDMALSEGGRVVTGGSRVLEETGGYYMAPTIVTGVTPDASLAQKEVFGPVLGVTPFQTEEEAVRIANSTVYGLAGAAWTSNLSRAHRMVRKVRTGVMHINTYGGADGTVPLGGVGQSGNGADKSLHAIEKYINLKTAWIKL</sequence>
<evidence type="ECO:0000256" key="3">
    <source>
        <dbReference type="PROSITE-ProRule" id="PRU10007"/>
    </source>
</evidence>
<dbReference type="PROSITE" id="PS00687">
    <property type="entry name" value="ALDEHYDE_DEHYDR_GLU"/>
    <property type="match status" value="1"/>
</dbReference>
<evidence type="ECO:0000256" key="2">
    <source>
        <dbReference type="ARBA" id="ARBA00023002"/>
    </source>
</evidence>
<dbReference type="AlphaFoldDB" id="A0A238KPA7"/>
<accession>A0A238KPA7</accession>
<dbReference type="InterPro" id="IPR029510">
    <property type="entry name" value="Ald_DH_CS_GLU"/>
</dbReference>
<dbReference type="FunFam" id="3.40.605.10:FF:000001">
    <property type="entry name" value="Aldehyde dehydrogenase 1"/>
    <property type="match status" value="1"/>
</dbReference>
<organism evidence="6 7">
    <name type="scientific">Pelagimonas varians</name>
    <dbReference type="NCBI Taxonomy" id="696760"/>
    <lineage>
        <taxon>Bacteria</taxon>
        <taxon>Pseudomonadati</taxon>
        <taxon>Pseudomonadota</taxon>
        <taxon>Alphaproteobacteria</taxon>
        <taxon>Rhodobacterales</taxon>
        <taxon>Roseobacteraceae</taxon>
        <taxon>Pelagimonas</taxon>
    </lineage>
</organism>
<evidence type="ECO:0000259" key="5">
    <source>
        <dbReference type="Pfam" id="PF00171"/>
    </source>
</evidence>
<gene>
    <name evidence="6" type="primary">puuC_1</name>
    <name evidence="6" type="ORF">PEV8663_02912</name>
</gene>
<feature type="active site" evidence="3">
    <location>
        <position position="264"/>
    </location>
</feature>
<dbReference type="Proteomes" id="UP000220836">
    <property type="component" value="Unassembled WGS sequence"/>
</dbReference>
<dbReference type="PANTHER" id="PTHR11699">
    <property type="entry name" value="ALDEHYDE DEHYDROGENASE-RELATED"/>
    <property type="match status" value="1"/>
</dbReference>